<comment type="similarity">
    <text evidence="4">Belongs to the glycosyl hydrolase 24 family.</text>
</comment>
<keyword evidence="1 4" id="KW-0929">Antimicrobial</keyword>
<sequence length="158" mass="17571">MPNSTLRLSPEGLAFIKQCQGFSAEPYQDECHLWVVGYGHLIQGSETFDTPLSQSQANALLQLDIYACQRVLAQEIEVPLCQIQYDALISLALSLGPETFAASAVVRYINQHQFTKALAVWLLETELNGVRSYGLNRQRQAECALFRTDLGGEFVCAE</sequence>
<dbReference type="EMBL" id="CALSBS010000003">
    <property type="protein sequence ID" value="CAH6636425.1"/>
    <property type="molecule type" value="Genomic_DNA"/>
</dbReference>
<keyword evidence="6" id="KW-1185">Reference proteome</keyword>
<dbReference type="InterPro" id="IPR023346">
    <property type="entry name" value="Lysozyme-like_dom_sf"/>
</dbReference>
<dbReference type="Pfam" id="PF00959">
    <property type="entry name" value="Phage_lysozyme"/>
    <property type="match status" value="1"/>
</dbReference>
<dbReference type="Gene3D" id="1.10.530.40">
    <property type="match status" value="1"/>
</dbReference>
<evidence type="ECO:0000256" key="4">
    <source>
        <dbReference type="RuleBase" id="RU003788"/>
    </source>
</evidence>
<protein>
    <recommendedName>
        <fullName evidence="4">Lysozyme</fullName>
        <ecNumber evidence="4">3.2.1.17</ecNumber>
    </recommendedName>
</protein>
<reference evidence="5" key="1">
    <citation type="submission" date="2022-05" db="EMBL/GenBank/DDBJ databases">
        <authorList>
            <person name="Blom J."/>
        </authorList>
    </citation>
    <scope>NUCLEOTIDE SEQUENCE</scope>
    <source>
        <strain evidence="5">Type strain: CPO20170097</strain>
    </source>
</reference>
<dbReference type="InterPro" id="IPR023347">
    <property type="entry name" value="Lysozyme_dom_sf"/>
</dbReference>
<proteinExistence type="inferred from homology"/>
<dbReference type="InterPro" id="IPR051018">
    <property type="entry name" value="Bacteriophage_GH24"/>
</dbReference>
<comment type="caution">
    <text evidence="5">The sequence shown here is derived from an EMBL/GenBank/DDBJ whole genome shotgun (WGS) entry which is preliminary data.</text>
</comment>
<dbReference type="InterPro" id="IPR002196">
    <property type="entry name" value="Glyco_hydro_24"/>
</dbReference>
<dbReference type="RefSeq" id="WP_253897304.1">
    <property type="nucleotide sequence ID" value="NZ_CALSBS010000003.1"/>
</dbReference>
<keyword evidence="4" id="KW-0378">Hydrolase</keyword>
<dbReference type="CDD" id="cd00737">
    <property type="entry name" value="lyz_endolysin_autolysin"/>
    <property type="match status" value="1"/>
</dbReference>
<evidence type="ECO:0000256" key="2">
    <source>
        <dbReference type="ARBA" id="ARBA00022638"/>
    </source>
</evidence>
<keyword evidence="2 4" id="KW-0081">Bacteriolytic enzyme</keyword>
<evidence type="ECO:0000256" key="3">
    <source>
        <dbReference type="ARBA" id="ARBA00023200"/>
    </source>
</evidence>
<comment type="catalytic activity">
    <reaction evidence="4">
        <text>Hydrolysis of (1-&gt;4)-beta-linkages between N-acetylmuramic acid and N-acetyl-D-glucosamine residues in a peptidoglycan and between N-acetyl-D-glucosamine residues in chitodextrins.</text>
        <dbReference type="EC" id="3.2.1.17"/>
    </reaction>
</comment>
<dbReference type="InterPro" id="IPR033907">
    <property type="entry name" value="Endolysin_autolysin"/>
</dbReference>
<dbReference type="Proteomes" id="UP001152651">
    <property type="component" value="Unassembled WGS sequence"/>
</dbReference>
<organism evidence="5 6">
    <name type="scientific">Pseudocitrobacter vendiensis</name>
    <dbReference type="NCBI Taxonomy" id="2488306"/>
    <lineage>
        <taxon>Bacteria</taxon>
        <taxon>Pseudomonadati</taxon>
        <taxon>Pseudomonadota</taxon>
        <taxon>Gammaproteobacteria</taxon>
        <taxon>Enterobacterales</taxon>
        <taxon>Enterobacteriaceae</taxon>
        <taxon>Pseudocitrobacter</taxon>
    </lineage>
</organism>
<keyword evidence="4" id="KW-0326">Glycosidase</keyword>
<name>A0ABN8T7J6_9ENTR</name>
<dbReference type="EC" id="3.2.1.17" evidence="4"/>
<evidence type="ECO:0000313" key="6">
    <source>
        <dbReference type="Proteomes" id="UP001152651"/>
    </source>
</evidence>
<accession>A0ABN8T7J6</accession>
<dbReference type="PANTHER" id="PTHR38107:SF3">
    <property type="entry name" value="LYSOZYME RRRD-RELATED"/>
    <property type="match status" value="1"/>
</dbReference>
<evidence type="ECO:0000313" key="5">
    <source>
        <dbReference type="EMBL" id="CAH6636425.1"/>
    </source>
</evidence>
<keyword evidence="3" id="KW-1035">Host cytoplasm</keyword>
<gene>
    <name evidence="5" type="ORF">FBBNIHIM_06295</name>
</gene>
<dbReference type="SUPFAM" id="SSF53955">
    <property type="entry name" value="Lysozyme-like"/>
    <property type="match status" value="1"/>
</dbReference>
<dbReference type="PANTHER" id="PTHR38107">
    <property type="match status" value="1"/>
</dbReference>
<evidence type="ECO:0000256" key="1">
    <source>
        <dbReference type="ARBA" id="ARBA00022529"/>
    </source>
</evidence>